<gene>
    <name evidence="11" type="primary">rpoN</name>
    <name evidence="11" type="ORF">AAIG11_05005</name>
</gene>
<keyword evidence="8" id="KW-0804">Transcription</keyword>
<protein>
    <submittedName>
        <fullName evidence="11">RNA polymerase factor sigma-54</fullName>
    </submittedName>
</protein>
<dbReference type="PIRSF" id="PIRSF000774">
    <property type="entry name" value="RpoN"/>
    <property type="match status" value="1"/>
</dbReference>
<evidence type="ECO:0000256" key="5">
    <source>
        <dbReference type="ARBA" id="ARBA00023015"/>
    </source>
</evidence>
<feature type="domain" description="RNA polymerase sigma factor 54 core-binding" evidence="10">
    <location>
        <begin position="105"/>
        <end position="292"/>
    </location>
</feature>
<keyword evidence="12" id="KW-1185">Reference proteome</keyword>
<dbReference type="Gene3D" id="1.10.10.60">
    <property type="entry name" value="Homeodomain-like"/>
    <property type="match status" value="1"/>
</dbReference>
<dbReference type="PROSITE" id="PS00718">
    <property type="entry name" value="SIGMA54_2"/>
    <property type="match status" value="1"/>
</dbReference>
<evidence type="ECO:0000259" key="9">
    <source>
        <dbReference type="Pfam" id="PF04552"/>
    </source>
</evidence>
<dbReference type="PROSITE" id="PS50044">
    <property type="entry name" value="SIGMA54_3"/>
    <property type="match status" value="1"/>
</dbReference>
<dbReference type="Gene3D" id="1.10.260.40">
    <property type="entry name" value="lambda repressor-like DNA-binding domains"/>
    <property type="match status" value="1"/>
</dbReference>
<dbReference type="Pfam" id="PF04552">
    <property type="entry name" value="Sigma54_DBD"/>
    <property type="match status" value="1"/>
</dbReference>
<dbReference type="NCBIfam" id="NF009118">
    <property type="entry name" value="PRK12469.1"/>
    <property type="match status" value="1"/>
</dbReference>
<organism evidence="11 12">
    <name type="scientific">Anoxynatronum sibiricum</name>
    <dbReference type="NCBI Taxonomy" id="210623"/>
    <lineage>
        <taxon>Bacteria</taxon>
        <taxon>Bacillati</taxon>
        <taxon>Bacillota</taxon>
        <taxon>Clostridia</taxon>
        <taxon>Eubacteriales</taxon>
        <taxon>Clostridiaceae</taxon>
        <taxon>Anoxynatronum</taxon>
    </lineage>
</organism>
<dbReference type="PRINTS" id="PR00045">
    <property type="entry name" value="SIGMA54FCT"/>
</dbReference>
<feature type="domain" description="RNA polymerase sigma factor 54 DNA-binding" evidence="9">
    <location>
        <begin position="307"/>
        <end position="465"/>
    </location>
</feature>
<comment type="similarity">
    <text evidence="1">Belongs to the sigma-54 factor family.</text>
</comment>
<dbReference type="InterPro" id="IPR000394">
    <property type="entry name" value="RNA_pol_sigma_54"/>
</dbReference>
<evidence type="ECO:0000256" key="7">
    <source>
        <dbReference type="ARBA" id="ARBA00023125"/>
    </source>
</evidence>
<proteinExistence type="inferred from homology"/>
<dbReference type="Pfam" id="PF04963">
    <property type="entry name" value="Sigma54_CBD"/>
    <property type="match status" value="1"/>
</dbReference>
<reference evidence="11 12" key="1">
    <citation type="submission" date="2024-04" db="EMBL/GenBank/DDBJ databases">
        <title>Genome sequencing and metabolic network reconstruction of aminoacids and betaine degradation by Anoxynatronum sibiricum.</title>
        <authorList>
            <person name="Detkova E.N."/>
            <person name="Boltjanskaja Y.V."/>
            <person name="Mardanov A.V."/>
            <person name="Kevbrin V."/>
        </authorList>
    </citation>
    <scope>NUCLEOTIDE SEQUENCE [LARGE SCALE GENOMIC DNA]</scope>
    <source>
        <strain evidence="11 12">Z-7981</strain>
    </source>
</reference>
<dbReference type="InterPro" id="IPR007046">
    <property type="entry name" value="RNA_pol_sigma_54_core-bd"/>
</dbReference>
<dbReference type="NCBIfam" id="TIGR02395">
    <property type="entry name" value="rpoN_sigma"/>
    <property type="match status" value="1"/>
</dbReference>
<keyword evidence="7" id="KW-0238">DNA-binding</keyword>
<dbReference type="InterPro" id="IPR010982">
    <property type="entry name" value="Lambda_DNA-bd_dom_sf"/>
</dbReference>
<dbReference type="PANTHER" id="PTHR32248">
    <property type="entry name" value="RNA POLYMERASE SIGMA-54 FACTOR"/>
    <property type="match status" value="1"/>
</dbReference>
<evidence type="ECO:0000256" key="1">
    <source>
        <dbReference type="ARBA" id="ARBA00008798"/>
    </source>
</evidence>
<evidence type="ECO:0000256" key="4">
    <source>
        <dbReference type="ARBA" id="ARBA00022695"/>
    </source>
</evidence>
<comment type="caution">
    <text evidence="11">The sequence shown here is derived from an EMBL/GenBank/DDBJ whole genome shotgun (WGS) entry which is preliminary data.</text>
</comment>
<evidence type="ECO:0000256" key="3">
    <source>
        <dbReference type="ARBA" id="ARBA00022679"/>
    </source>
</evidence>
<sequence length="466" mass="54427">MKIWEVMAVEMGYNLHLEQSQKLVMTPQLRQAIKILQFTSMELEEYIEQQIESNPVIEINEEEKAAKEEPSPENKVDWKEYVEDFDNYEYCKEAFHHNRDNDFNYENIIFKNPTLQEHLLFQYHLTLLDAAYHEICEYIIHSLDDNGYLTAGVEEIARELEEDPATVEYVLRIVQSFDPVGVGARNLSECLSIQCRAAGIRNENVYQIIHHYLDDLADNKYPLIAKQLNISSAQVQEICDYLKTLEPKPGRMYADADNRYVVPDMVVRKVGDDYYIIPNDRNSPRLTIRKDYQKMLSSEEQNHDAVKFLNDKFNSAMWLIKSIEQRMQTIYKVVEMIVRKQRCFFEYGKKHLKPMTLKEVADEIGVHESTVSRATNGKYMETPMGTFELKYFFSSGVSDENGEGIASESIKNYIRDIIDAENARKPLSDDRIAHELAVKGIKISRRTVAKYREDMKIPASSKRKRY</sequence>
<evidence type="ECO:0000256" key="6">
    <source>
        <dbReference type="ARBA" id="ARBA00023082"/>
    </source>
</evidence>
<dbReference type="Pfam" id="PF00309">
    <property type="entry name" value="Sigma54_AID"/>
    <property type="match status" value="1"/>
</dbReference>
<keyword evidence="5" id="KW-0805">Transcription regulation</keyword>
<dbReference type="PANTHER" id="PTHR32248:SF4">
    <property type="entry name" value="RNA POLYMERASE SIGMA-54 FACTOR"/>
    <property type="match status" value="1"/>
</dbReference>
<keyword evidence="2" id="KW-0240">DNA-directed RNA polymerase</keyword>
<accession>A0ABU9VRY8</accession>
<dbReference type="EMBL" id="JBCITM010000003">
    <property type="protein sequence ID" value="MEN1759824.1"/>
    <property type="molecule type" value="Genomic_DNA"/>
</dbReference>
<evidence type="ECO:0000313" key="12">
    <source>
        <dbReference type="Proteomes" id="UP001407405"/>
    </source>
</evidence>
<dbReference type="RefSeq" id="WP_343185151.1">
    <property type="nucleotide sequence ID" value="NZ_JBCITM010000003.1"/>
</dbReference>
<evidence type="ECO:0000313" key="11">
    <source>
        <dbReference type="EMBL" id="MEN1759824.1"/>
    </source>
</evidence>
<dbReference type="PROSITE" id="PS00717">
    <property type="entry name" value="SIGMA54_1"/>
    <property type="match status" value="1"/>
</dbReference>
<dbReference type="Gene3D" id="1.10.10.1330">
    <property type="entry name" value="RNA polymerase sigma-54 factor, core-binding domain"/>
    <property type="match status" value="1"/>
</dbReference>
<dbReference type="InterPro" id="IPR038709">
    <property type="entry name" value="RpoN_core-bd_sf"/>
</dbReference>
<keyword evidence="4" id="KW-0548">Nucleotidyltransferase</keyword>
<evidence type="ECO:0000259" key="10">
    <source>
        <dbReference type="Pfam" id="PF04963"/>
    </source>
</evidence>
<dbReference type="Proteomes" id="UP001407405">
    <property type="component" value="Unassembled WGS sequence"/>
</dbReference>
<evidence type="ECO:0000256" key="8">
    <source>
        <dbReference type="ARBA" id="ARBA00023163"/>
    </source>
</evidence>
<keyword evidence="3" id="KW-0808">Transferase</keyword>
<keyword evidence="6" id="KW-0731">Sigma factor</keyword>
<dbReference type="InterPro" id="IPR007634">
    <property type="entry name" value="RNA_pol_sigma_54_DNA-bd"/>
</dbReference>
<name>A0ABU9VRY8_9CLOT</name>
<evidence type="ECO:0000256" key="2">
    <source>
        <dbReference type="ARBA" id="ARBA00022478"/>
    </source>
</evidence>